<keyword evidence="2" id="KW-1185">Reference proteome</keyword>
<evidence type="ECO:0000313" key="1">
    <source>
        <dbReference type="EMBL" id="SDZ45239.1"/>
    </source>
</evidence>
<gene>
    <name evidence="1" type="ORF">SAMN05444365_11811</name>
</gene>
<dbReference type="Proteomes" id="UP000242415">
    <property type="component" value="Unassembled WGS sequence"/>
</dbReference>
<evidence type="ECO:0000313" key="2">
    <source>
        <dbReference type="Proteomes" id="UP000242415"/>
    </source>
</evidence>
<reference evidence="2" key="1">
    <citation type="submission" date="2016-10" db="EMBL/GenBank/DDBJ databases">
        <authorList>
            <person name="Varghese N."/>
            <person name="Submissions S."/>
        </authorList>
    </citation>
    <scope>NUCLEOTIDE SEQUENCE [LARGE SCALE GENOMIC DNA]</scope>
    <source>
        <strain evidence="2">DSM 45245</strain>
    </source>
</reference>
<dbReference type="EMBL" id="FNPH01000018">
    <property type="protein sequence ID" value="SDZ45239.1"/>
    <property type="molecule type" value="Genomic_DNA"/>
</dbReference>
<dbReference type="AlphaFoldDB" id="A0A1H3T7D5"/>
<accession>A0A1H3T7D5</accession>
<name>A0A1H3T7D5_9ACTN</name>
<sequence>MREKTGWLATGGVPAPQQIVSPDSHSRVLLAAAARALHGRDCDDLRYLPTLSRFRSTPEPLRRAALARAAARAAVAPDRVGDVDADRIAQWVVEQYPQRWYPGVVVGSPHGGAVHLATAMGVPWLPSEFEMAVHWPHGSVDDAAGALVYGGTMADRFLPPNPALAVRQVHDPAGRGHLVGCTITLVARWRRLPDPYRRFLGACLAPAAPMLMLRDARTWPVLDAGTRHSFQVGAPASGLDPDDYVPGSERFGQVLRHTGGDRARWRAPALACPTGFAEHSVEPAFEESLRGWAEAAGSALHRVLFPRPEALSAATADLYRGWLRAAGKTGNRCVVECGRLIDPWQVVRAGMVPYWCENAARRTVAAAEWWLAGSAAFSSVDVLPEPPGLESEAVAGLAQWRAVASFGRRRAALDRVAVRGYPGSPVPTRRATEVLRGQPYDLPRPAPLPLPAALAGLRDSGTPLGLLVC</sequence>
<organism evidence="1 2">
    <name type="scientific">Micromonospora pattaloongensis</name>
    <dbReference type="NCBI Taxonomy" id="405436"/>
    <lineage>
        <taxon>Bacteria</taxon>
        <taxon>Bacillati</taxon>
        <taxon>Actinomycetota</taxon>
        <taxon>Actinomycetes</taxon>
        <taxon>Micromonosporales</taxon>
        <taxon>Micromonosporaceae</taxon>
        <taxon>Micromonospora</taxon>
    </lineage>
</organism>
<dbReference type="STRING" id="405436.SAMN05444365_11811"/>
<proteinExistence type="predicted"/>
<protein>
    <submittedName>
        <fullName evidence="1">Uncharacterized protein</fullName>
    </submittedName>
</protein>